<evidence type="ECO:0000313" key="2">
    <source>
        <dbReference type="EMBL" id="CAK9114785.1"/>
    </source>
</evidence>
<feature type="compositionally biased region" description="Basic and acidic residues" evidence="1">
    <location>
        <begin position="446"/>
        <end position="465"/>
    </location>
</feature>
<dbReference type="Proteomes" id="UP001642464">
    <property type="component" value="Unassembled WGS sequence"/>
</dbReference>
<accession>A0ABP0SR94</accession>
<keyword evidence="3" id="KW-1185">Reference proteome</keyword>
<organism evidence="2 3">
    <name type="scientific">Durusdinium trenchii</name>
    <dbReference type="NCBI Taxonomy" id="1381693"/>
    <lineage>
        <taxon>Eukaryota</taxon>
        <taxon>Sar</taxon>
        <taxon>Alveolata</taxon>
        <taxon>Dinophyceae</taxon>
        <taxon>Suessiales</taxon>
        <taxon>Symbiodiniaceae</taxon>
        <taxon>Durusdinium</taxon>
    </lineage>
</organism>
<evidence type="ECO:0000256" key="1">
    <source>
        <dbReference type="SAM" id="MobiDB-lite"/>
    </source>
</evidence>
<feature type="region of interest" description="Disordered" evidence="1">
    <location>
        <begin position="217"/>
        <end position="255"/>
    </location>
</feature>
<feature type="compositionally biased region" description="Basic and acidic residues" evidence="1">
    <location>
        <begin position="229"/>
        <end position="240"/>
    </location>
</feature>
<comment type="caution">
    <text evidence="2">The sequence shown here is derived from an EMBL/GenBank/DDBJ whole genome shotgun (WGS) entry which is preliminary data.</text>
</comment>
<name>A0ABP0SR94_9DINO</name>
<protein>
    <submittedName>
        <fullName evidence="2">Uncharacterized protein</fullName>
    </submittedName>
</protein>
<proteinExistence type="predicted"/>
<feature type="compositionally biased region" description="Basic and acidic residues" evidence="1">
    <location>
        <begin position="407"/>
        <end position="434"/>
    </location>
</feature>
<reference evidence="2 3" key="1">
    <citation type="submission" date="2024-02" db="EMBL/GenBank/DDBJ databases">
        <authorList>
            <person name="Chen Y."/>
            <person name="Shah S."/>
            <person name="Dougan E. K."/>
            <person name="Thang M."/>
            <person name="Chan C."/>
        </authorList>
    </citation>
    <scope>NUCLEOTIDE SEQUENCE [LARGE SCALE GENOMIC DNA]</scope>
</reference>
<sequence>MPKGGARREKVPEVDLNHLADSLVCHVKAVGLQGAFALGKYLNLERQQAVVGQDLVDLLPLIKSLYKVEPSLQFKYSDLSEALKQILKDFPGIKDSFPLSMQGTLWKTLADALLVVCNHCRRIGRDKAKYLEAGKKLSHFQLEKLEEIWAFFNEPAGEGSSPRKVGKKVGAKKAFGLVVSPAKSIATDDFLKEFEVPATQDSLLEEAENVMPVPTRKRALRQTMARPAASEKKLGKKPEARPAASKKLGKKPACQEERLPDDWVMGDQALNFMTYKTGAVALRVPGGRQVMQLLSHKGKEHNNKLAKEALKMFKAGKTLGEVKAWESQAVKKASVSGLGSCALKEKGKAGSAGTAWSLAGASSSRYGRSEFLNLVEWLVEKMDESLRSGTATEAGVAKGKGQGKGSKGAEEEGKGGKGKALGKEGKGGGKEEGKGQGGKGEGGKGGGKEEEGQGGKGGGKEEEGQGGKGGGKEDEEEGGKGEGGRGGGGKESGKGEGKEAGKGELEGQPGLMSLAEEWRRRNEGTVSLTAEAVKDHNKFCEEAQSMTVEQFELALNKLDSKASMRLWKAFETSRKMSGEEEKYKEATKEGVGALRKKRKLLFGWVVDGKKTGDSFKECLEQVSLVKAQTDWGEEELRERVKGGTVIAKRDPADRRYWLFKANTQMEKTEVARHKMSGATYKAKADKQSVMDMMSAEKLELLGEEDFLMGAMSEEEGSQNGDGNLPADLAKALGEKIPKDKPRDKVPKEDKWECMSQVPHGESNQKVANRLMAFKTELTKDLASLEALLHSGKGTLPKPLVKDAEKAVQAGHDNLGKVAKALKGPGKKGAVAAVLQDALAALKGCKSKKLQLAKALKAD</sequence>
<dbReference type="EMBL" id="CAXAMM010044461">
    <property type="protein sequence ID" value="CAK9114785.1"/>
    <property type="molecule type" value="Genomic_DNA"/>
</dbReference>
<feature type="compositionally biased region" description="Basic and acidic residues" evidence="1">
    <location>
        <begin position="491"/>
        <end position="505"/>
    </location>
</feature>
<feature type="region of interest" description="Disordered" evidence="1">
    <location>
        <begin position="389"/>
        <end position="515"/>
    </location>
</feature>
<feature type="compositionally biased region" description="Gly residues" evidence="1">
    <location>
        <begin position="435"/>
        <end position="445"/>
    </location>
</feature>
<gene>
    <name evidence="2" type="ORF">SCF082_LOCUS53148</name>
</gene>
<evidence type="ECO:0000313" key="3">
    <source>
        <dbReference type="Proteomes" id="UP001642464"/>
    </source>
</evidence>